<gene>
    <name evidence="2" type="ORF">F6R98_16490</name>
</gene>
<dbReference type="AlphaFoldDB" id="A0A5Q0BJP5"/>
<dbReference type="Pfam" id="PF08388">
    <property type="entry name" value="GIIM"/>
    <property type="match status" value="1"/>
</dbReference>
<dbReference type="EMBL" id="CP044205">
    <property type="protein sequence ID" value="QFY44030.1"/>
    <property type="molecule type" value="Genomic_DNA"/>
</dbReference>
<feature type="domain" description="Group II intron maturase-specific" evidence="1">
    <location>
        <begin position="3"/>
        <end position="44"/>
    </location>
</feature>
<dbReference type="Proteomes" id="UP000325755">
    <property type="component" value="Chromosome"/>
</dbReference>
<keyword evidence="3" id="KW-1185">Reference proteome</keyword>
<organism evidence="2 3">
    <name type="scientific">Candidatus Methylospira mobilis</name>
    <dbReference type="NCBI Taxonomy" id="1808979"/>
    <lineage>
        <taxon>Bacteria</taxon>
        <taxon>Pseudomonadati</taxon>
        <taxon>Pseudomonadota</taxon>
        <taxon>Gammaproteobacteria</taxon>
        <taxon>Methylococcales</taxon>
        <taxon>Methylococcaceae</taxon>
        <taxon>Candidatus Methylospira</taxon>
    </lineage>
</organism>
<protein>
    <recommendedName>
        <fullName evidence="1">Group II intron maturase-specific domain-containing protein</fullName>
    </recommendedName>
</protein>
<sequence length="44" mass="5209">MDAEYVVGRLNRKLTGWANYFCLGPVSPAYRAINTHVTRRLRRW</sequence>
<accession>A0A5Q0BJP5</accession>
<evidence type="ECO:0000313" key="3">
    <source>
        <dbReference type="Proteomes" id="UP000325755"/>
    </source>
</evidence>
<proteinExistence type="predicted"/>
<dbReference type="InterPro" id="IPR013597">
    <property type="entry name" value="Mat_intron_G2"/>
</dbReference>
<dbReference type="InParanoid" id="A0A5Q0BJP5"/>
<evidence type="ECO:0000313" key="2">
    <source>
        <dbReference type="EMBL" id="QFY44030.1"/>
    </source>
</evidence>
<evidence type="ECO:0000259" key="1">
    <source>
        <dbReference type="Pfam" id="PF08388"/>
    </source>
</evidence>
<name>A0A5Q0BJP5_9GAMM</name>
<reference evidence="2 3" key="1">
    <citation type="submission" date="2019-09" db="EMBL/GenBank/DDBJ databases">
        <title>Ecophysiology of the spiral-shaped methanotroph Methylospira mobilis as revealed by the complete genome sequence.</title>
        <authorList>
            <person name="Oshkin I.Y."/>
            <person name="Dedysh S.N."/>
            <person name="Miroshnikov K."/>
            <person name="Danilova O.V."/>
            <person name="Hakobyan A."/>
            <person name="Liesack W."/>
        </authorList>
    </citation>
    <scope>NUCLEOTIDE SEQUENCE [LARGE SCALE GENOMIC DNA]</scope>
    <source>
        <strain evidence="2 3">Shm1</strain>
    </source>
</reference>
<dbReference type="RefSeq" id="WP_153250001.1">
    <property type="nucleotide sequence ID" value="NZ_CP135727.1"/>
</dbReference>
<dbReference type="OrthoDB" id="9793236at2"/>
<dbReference type="KEGG" id="mmob:F6R98_16490"/>